<keyword evidence="2" id="KW-1185">Reference proteome</keyword>
<evidence type="ECO:0000313" key="2">
    <source>
        <dbReference type="Proteomes" id="UP001207468"/>
    </source>
</evidence>
<dbReference type="Proteomes" id="UP001207468">
    <property type="component" value="Unassembled WGS sequence"/>
</dbReference>
<name>A0ACC0U8X6_9AGAM</name>
<reference evidence="1" key="1">
    <citation type="submission" date="2021-03" db="EMBL/GenBank/DDBJ databases">
        <title>Evolutionary priming and transition to the ectomycorrhizal habit in an iconic lineage of mushroom-forming fungi: is preadaptation a requirement?</title>
        <authorList>
            <consortium name="DOE Joint Genome Institute"/>
            <person name="Looney B.P."/>
            <person name="Miyauchi S."/>
            <person name="Morin E."/>
            <person name="Drula E."/>
            <person name="Courty P.E."/>
            <person name="Chicoki N."/>
            <person name="Fauchery L."/>
            <person name="Kohler A."/>
            <person name="Kuo A."/>
            <person name="LaButti K."/>
            <person name="Pangilinan J."/>
            <person name="Lipzen A."/>
            <person name="Riley R."/>
            <person name="Andreopoulos W."/>
            <person name="He G."/>
            <person name="Johnson J."/>
            <person name="Barry K.W."/>
            <person name="Grigoriev I.V."/>
            <person name="Nagy L."/>
            <person name="Hibbett D."/>
            <person name="Henrissat B."/>
            <person name="Matheny P.B."/>
            <person name="Labbe J."/>
            <person name="Martin A.F."/>
        </authorList>
    </citation>
    <scope>NUCLEOTIDE SEQUENCE</scope>
    <source>
        <strain evidence="1">BPL698</strain>
    </source>
</reference>
<gene>
    <name evidence="1" type="ORF">F5148DRAFT_981105</name>
</gene>
<sequence>MPHQHPAVYPYQDSSNDPAPSPLQTYVTRSTLPIFPHVPVSPSPSHLLPLTTPRVSSASPGEAQGPTLYPSVDTYSPVGYATSPPFVYPPTSFVPPLSIYGPHYPPPHYAHSYSSPSKHENQAVSWYFPPGVTSLSPFNRPSIVPRHEDERAAQVRIATPPSNPSPTGKPRSQSHFGGPSDPRTETTPSTSTSQAKTQTGENPPSSESTHASHQERRSYHPKSPAQRSDWVMWAGNVPSDATPHELLDFFNQPSPSESSSPSEQSTKLQDVDGGVFSVFLIARSNCAFVNFESEAQLRAAIARFHGQPIRPDDSRCPRLVCRVRQRTDDLNAGVGAQRGSGMHVKWIKEQRARVRRERPHSSGLPEAIVKSSSPSSPSDDRGRSVSPCSILSDSLASTDSSILSRYLPQRYFILKSRTQYDLDLSVQRNVWATQQHNEELLDQAYRTSKDVFLIFSANKSGEFYGYARMTGPIFQDDKRERWGSRPETPTSFAWCFAVSDAKGDIPVSPRETVEKDYDFPPEEHRTVEQSPRSISDSHEGVSFVKPHVSSAPAELRESHGLTPSVQHTSIGPPLASVPLKSQSFELNTDAPLSAIRETLGRNIRQSVQPVISGPSRECSEVRGSAPDSALKPSAEESTKENDALEDILEQGRGRSFHVDWIRTERLPFFRTRHLRNPWNHGREVKVSRDGTELEPNIGRELLEEWDKPPPSPADVPAASSRMVPRRRGPRSTSHVP</sequence>
<comment type="caution">
    <text evidence="1">The sequence shown here is derived from an EMBL/GenBank/DDBJ whole genome shotgun (WGS) entry which is preliminary data.</text>
</comment>
<dbReference type="EMBL" id="JAGFNK010000118">
    <property type="protein sequence ID" value="KAI9507624.1"/>
    <property type="molecule type" value="Genomic_DNA"/>
</dbReference>
<protein>
    <submittedName>
        <fullName evidence="1">YT521-B-like domain-containing protein</fullName>
    </submittedName>
</protein>
<organism evidence="1 2">
    <name type="scientific">Russula earlei</name>
    <dbReference type="NCBI Taxonomy" id="71964"/>
    <lineage>
        <taxon>Eukaryota</taxon>
        <taxon>Fungi</taxon>
        <taxon>Dikarya</taxon>
        <taxon>Basidiomycota</taxon>
        <taxon>Agaricomycotina</taxon>
        <taxon>Agaricomycetes</taxon>
        <taxon>Russulales</taxon>
        <taxon>Russulaceae</taxon>
        <taxon>Russula</taxon>
    </lineage>
</organism>
<evidence type="ECO:0000313" key="1">
    <source>
        <dbReference type="EMBL" id="KAI9507624.1"/>
    </source>
</evidence>
<accession>A0ACC0U8X6</accession>
<proteinExistence type="predicted"/>